<name>A0A9X2MU64_9BACL</name>
<dbReference type="RefSeq" id="WP_257451227.1">
    <property type="nucleotide sequence ID" value="NZ_JANIPJ010000023.1"/>
</dbReference>
<dbReference type="SMART" id="SM00257">
    <property type="entry name" value="LysM"/>
    <property type="match status" value="3"/>
</dbReference>
<dbReference type="AlphaFoldDB" id="A0A9X2MU64"/>
<evidence type="ECO:0000313" key="4">
    <source>
        <dbReference type="Proteomes" id="UP001141950"/>
    </source>
</evidence>
<dbReference type="PROSITE" id="PS51782">
    <property type="entry name" value="LYSM"/>
    <property type="match status" value="3"/>
</dbReference>
<evidence type="ECO:0000259" key="2">
    <source>
        <dbReference type="PROSITE" id="PS51782"/>
    </source>
</evidence>
<dbReference type="PANTHER" id="PTHR33734">
    <property type="entry name" value="LYSM DOMAIN-CONTAINING GPI-ANCHORED PROTEIN 2"/>
    <property type="match status" value="1"/>
</dbReference>
<dbReference type="EMBL" id="JANIPJ010000023">
    <property type="protein sequence ID" value="MCR2807086.1"/>
    <property type="molecule type" value="Genomic_DNA"/>
</dbReference>
<dbReference type="Gene3D" id="3.10.350.10">
    <property type="entry name" value="LysM domain"/>
    <property type="match status" value="3"/>
</dbReference>
<dbReference type="Proteomes" id="UP001141950">
    <property type="component" value="Unassembled WGS sequence"/>
</dbReference>
<protein>
    <submittedName>
        <fullName evidence="3">LysM peptidoglycan-binding domain-containing protein</fullName>
    </submittedName>
</protein>
<gene>
    <name evidence="3" type="ORF">NQZ67_24675</name>
</gene>
<sequence length="200" mass="21813">MGKRWKWAVSLALCLVVLASFPHLSGASGAQREGSISIYYGVKAGDTLYGISKKHYLTGDFERVAKLNGWDPKAKLKAGAQLKLNNPLIFDQYTVKKGDTLYGIAGKYFSRGNYISIMMQYNGMTGTKDLKAGMTLRIPLPSGETKHKVKAGETLFSISLDYYKLADYQGAIGKANGIKDAAGSIKIGQTLQIPNPFYAE</sequence>
<feature type="signal peptide" evidence="1">
    <location>
        <begin position="1"/>
        <end position="25"/>
    </location>
</feature>
<dbReference type="CDD" id="cd00118">
    <property type="entry name" value="LysM"/>
    <property type="match status" value="3"/>
</dbReference>
<dbReference type="InterPro" id="IPR036779">
    <property type="entry name" value="LysM_dom_sf"/>
</dbReference>
<dbReference type="PANTHER" id="PTHR33734:SF22">
    <property type="entry name" value="MEMBRANE-BOUND LYTIC MUREIN TRANSGLYCOSYLASE D"/>
    <property type="match status" value="1"/>
</dbReference>
<feature type="domain" description="LysM" evidence="2">
    <location>
        <begin position="145"/>
        <end position="193"/>
    </location>
</feature>
<organism evidence="3 4">
    <name type="scientific">Paenibacillus soyae</name>
    <dbReference type="NCBI Taxonomy" id="2969249"/>
    <lineage>
        <taxon>Bacteria</taxon>
        <taxon>Bacillati</taxon>
        <taxon>Bacillota</taxon>
        <taxon>Bacilli</taxon>
        <taxon>Bacillales</taxon>
        <taxon>Paenibacillaceae</taxon>
        <taxon>Paenibacillus</taxon>
    </lineage>
</organism>
<accession>A0A9X2MU64</accession>
<dbReference type="InterPro" id="IPR018392">
    <property type="entry name" value="LysM"/>
</dbReference>
<dbReference type="SUPFAM" id="SSF54106">
    <property type="entry name" value="LysM domain"/>
    <property type="match status" value="2"/>
</dbReference>
<reference evidence="3" key="1">
    <citation type="submission" date="2022-08" db="EMBL/GenBank/DDBJ databases">
        <title>The genomic sequence of strain Paenibacillus sp. SCIV0701.</title>
        <authorList>
            <person name="Zhao H."/>
        </authorList>
    </citation>
    <scope>NUCLEOTIDE SEQUENCE</scope>
    <source>
        <strain evidence="3">SCIV0701</strain>
    </source>
</reference>
<keyword evidence="1" id="KW-0732">Signal</keyword>
<feature type="domain" description="LysM" evidence="2">
    <location>
        <begin position="91"/>
        <end position="138"/>
    </location>
</feature>
<dbReference type="Pfam" id="PF01476">
    <property type="entry name" value="LysM"/>
    <property type="match status" value="3"/>
</dbReference>
<evidence type="ECO:0000256" key="1">
    <source>
        <dbReference type="SAM" id="SignalP"/>
    </source>
</evidence>
<proteinExistence type="predicted"/>
<feature type="chain" id="PRO_5040936391" evidence="1">
    <location>
        <begin position="26"/>
        <end position="200"/>
    </location>
</feature>
<feature type="domain" description="LysM" evidence="2">
    <location>
        <begin position="38"/>
        <end position="84"/>
    </location>
</feature>
<comment type="caution">
    <text evidence="3">The sequence shown here is derived from an EMBL/GenBank/DDBJ whole genome shotgun (WGS) entry which is preliminary data.</text>
</comment>
<evidence type="ECO:0000313" key="3">
    <source>
        <dbReference type="EMBL" id="MCR2807086.1"/>
    </source>
</evidence>
<keyword evidence="4" id="KW-1185">Reference proteome</keyword>